<dbReference type="Gene3D" id="3.30.230.90">
    <property type="match status" value="1"/>
</dbReference>
<dbReference type="PANTHER" id="PTHR31051">
    <property type="entry name" value="PROTEASOME ASSEMBLY CHAPERONE 3"/>
    <property type="match status" value="1"/>
</dbReference>
<sequence length="79" mass="8739">MLSKSCGVVVNGNHTDIVVNVHSNRIFIVISQYEKLGSIVTVCRDAAVQGFNNTTVYDTKVIFGKDEPEILSATRHFKL</sequence>
<protein>
    <submittedName>
        <fullName evidence="1">Uncharacterized protein</fullName>
    </submittedName>
</protein>
<proteinExistence type="predicted"/>
<reference evidence="1 2" key="1">
    <citation type="journal article" date="2024" name="bioRxiv">
        <title>A reference genome for Trichogramma kaykai: A tiny desert-dwelling parasitoid wasp with competing sex-ratio distorters.</title>
        <authorList>
            <person name="Culotta J."/>
            <person name="Lindsey A.R."/>
        </authorList>
    </citation>
    <scope>NUCLEOTIDE SEQUENCE [LARGE SCALE GENOMIC DNA]</scope>
    <source>
        <strain evidence="1 2">KSX58</strain>
    </source>
</reference>
<accession>A0ABD2WMX3</accession>
<comment type="caution">
    <text evidence="1">The sequence shown here is derived from an EMBL/GenBank/DDBJ whole genome shotgun (WGS) entry which is preliminary data.</text>
</comment>
<dbReference type="Proteomes" id="UP001627154">
    <property type="component" value="Unassembled WGS sequence"/>
</dbReference>
<dbReference type="InterPro" id="IPR053720">
    <property type="entry name" value="Psm_Assembly_Chaperone"/>
</dbReference>
<dbReference type="Pfam" id="PF10178">
    <property type="entry name" value="PAC3"/>
    <property type="match status" value="1"/>
</dbReference>
<dbReference type="InterPro" id="IPR018788">
    <property type="entry name" value="Proteasome_assmbl_chp_3"/>
</dbReference>
<evidence type="ECO:0000313" key="1">
    <source>
        <dbReference type="EMBL" id="KAL3394069.1"/>
    </source>
</evidence>
<dbReference type="PANTHER" id="PTHR31051:SF1">
    <property type="entry name" value="PROTEASOME ASSEMBLY CHAPERONE 3"/>
    <property type="match status" value="1"/>
</dbReference>
<organism evidence="1 2">
    <name type="scientific">Trichogramma kaykai</name>
    <dbReference type="NCBI Taxonomy" id="54128"/>
    <lineage>
        <taxon>Eukaryota</taxon>
        <taxon>Metazoa</taxon>
        <taxon>Ecdysozoa</taxon>
        <taxon>Arthropoda</taxon>
        <taxon>Hexapoda</taxon>
        <taxon>Insecta</taxon>
        <taxon>Pterygota</taxon>
        <taxon>Neoptera</taxon>
        <taxon>Endopterygota</taxon>
        <taxon>Hymenoptera</taxon>
        <taxon>Apocrita</taxon>
        <taxon>Proctotrupomorpha</taxon>
        <taxon>Chalcidoidea</taxon>
        <taxon>Trichogrammatidae</taxon>
        <taxon>Trichogramma</taxon>
    </lineage>
</organism>
<name>A0ABD2WMX3_9HYME</name>
<keyword evidence="2" id="KW-1185">Reference proteome</keyword>
<evidence type="ECO:0000313" key="2">
    <source>
        <dbReference type="Proteomes" id="UP001627154"/>
    </source>
</evidence>
<dbReference type="EMBL" id="JBJJXI010000094">
    <property type="protein sequence ID" value="KAL3394069.1"/>
    <property type="molecule type" value="Genomic_DNA"/>
</dbReference>
<gene>
    <name evidence="1" type="ORF">TKK_011732</name>
</gene>
<dbReference type="AlphaFoldDB" id="A0ABD2WMX3"/>